<dbReference type="Gene3D" id="3.20.10.10">
    <property type="entry name" value="D-amino Acid Aminotransferase, subunit A, domain 2"/>
    <property type="match status" value="1"/>
</dbReference>
<dbReference type="InterPro" id="IPR036038">
    <property type="entry name" value="Aminotransferase-like"/>
</dbReference>
<keyword evidence="3" id="KW-1185">Reference proteome</keyword>
<accession>A0A835YGC6</accession>
<comment type="caution">
    <text evidence="2">The sequence shown here is derived from an EMBL/GenBank/DDBJ whole genome shotgun (WGS) entry which is preliminary data.</text>
</comment>
<dbReference type="InterPro" id="IPR050571">
    <property type="entry name" value="Class-IV_PLP-Dep_Aminotrnsfr"/>
</dbReference>
<gene>
    <name evidence="2" type="ORF">HYH03_001473</name>
</gene>
<dbReference type="Proteomes" id="UP000612055">
    <property type="component" value="Unassembled WGS sequence"/>
</dbReference>
<reference evidence="2" key="1">
    <citation type="journal article" date="2020" name="bioRxiv">
        <title>Comparative genomics of Chlamydomonas.</title>
        <authorList>
            <person name="Craig R.J."/>
            <person name="Hasan A.R."/>
            <person name="Ness R.W."/>
            <person name="Keightley P.D."/>
        </authorList>
    </citation>
    <scope>NUCLEOTIDE SEQUENCE</scope>
    <source>
        <strain evidence="2">CCAP 11/70</strain>
    </source>
</reference>
<dbReference type="PANTHER" id="PTHR42743">
    <property type="entry name" value="AMINO-ACID AMINOTRANSFERASE"/>
    <property type="match status" value="1"/>
</dbReference>
<evidence type="ECO:0000313" key="3">
    <source>
        <dbReference type="Proteomes" id="UP000612055"/>
    </source>
</evidence>
<protein>
    <submittedName>
        <fullName evidence="2">Uncharacterized protein</fullName>
    </submittedName>
</protein>
<dbReference type="InterPro" id="IPR043131">
    <property type="entry name" value="BCAT-like_N"/>
</dbReference>
<evidence type="ECO:0000256" key="1">
    <source>
        <dbReference type="ARBA" id="ARBA00009320"/>
    </source>
</evidence>
<dbReference type="EMBL" id="JAEHOE010000003">
    <property type="protein sequence ID" value="KAG2500708.1"/>
    <property type="molecule type" value="Genomic_DNA"/>
</dbReference>
<sequence>MPPARVLRLRTQAAVEVGGLAREPPSTPSGFNKGVVAGTRTRPTPVLDAAQMITRMARSLPEYPTTSFGAFYSSAMAGIVTDPTLMLVPIDDQFVVKGYGVVETLLLRNGYLYLLDRHMERLKASCEAIGLELPFTENAVKRIILDTAAASGKLNGQIRIWVTPGRGGFSPIETSRGEAAMYVLCLSDTYDIDRTKAWNAVVSRQPLRPTYVSPLLGNQNLLTTVEQIRANTADADVAIFVDEEGFVQHAAGYTLCILTQSDLMVIPPYDAVGPSITLQRMLELIPDERIRSPNDVVVRDVVQRKLHVSEVTAAKEAFVVNTTYTIAAIGSVDGVKVADGCTGVSTLALHYTLDNDATPPPRQGMDAPRHTLVPYGYTTGMRSQLV</sequence>
<dbReference type="SUPFAM" id="SSF56752">
    <property type="entry name" value="D-aminoacid aminotransferase-like PLP-dependent enzymes"/>
    <property type="match status" value="1"/>
</dbReference>
<name>A0A835YGC6_9CHLO</name>
<dbReference type="OrthoDB" id="25921at2759"/>
<evidence type="ECO:0000313" key="2">
    <source>
        <dbReference type="EMBL" id="KAG2500708.1"/>
    </source>
</evidence>
<dbReference type="Gene3D" id="3.30.470.10">
    <property type="match status" value="1"/>
</dbReference>
<dbReference type="Pfam" id="PF01063">
    <property type="entry name" value="Aminotran_4"/>
    <property type="match status" value="1"/>
</dbReference>
<dbReference type="InterPro" id="IPR001544">
    <property type="entry name" value="Aminotrans_IV"/>
</dbReference>
<dbReference type="GO" id="GO:0046394">
    <property type="term" value="P:carboxylic acid biosynthetic process"/>
    <property type="evidence" value="ECO:0007669"/>
    <property type="project" value="UniProtKB-ARBA"/>
</dbReference>
<comment type="similarity">
    <text evidence="1">Belongs to the class-IV pyridoxal-phosphate-dependent aminotransferase family.</text>
</comment>
<dbReference type="AlphaFoldDB" id="A0A835YGC6"/>
<dbReference type="PANTHER" id="PTHR42743:SF11">
    <property type="entry name" value="AMINODEOXYCHORISMATE LYASE"/>
    <property type="match status" value="1"/>
</dbReference>
<proteinExistence type="inferred from homology"/>
<organism evidence="2 3">
    <name type="scientific">Edaphochlamys debaryana</name>
    <dbReference type="NCBI Taxonomy" id="47281"/>
    <lineage>
        <taxon>Eukaryota</taxon>
        <taxon>Viridiplantae</taxon>
        <taxon>Chlorophyta</taxon>
        <taxon>core chlorophytes</taxon>
        <taxon>Chlorophyceae</taxon>
        <taxon>CS clade</taxon>
        <taxon>Chlamydomonadales</taxon>
        <taxon>Chlamydomonadales incertae sedis</taxon>
        <taxon>Edaphochlamys</taxon>
    </lineage>
</organism>
<dbReference type="GO" id="GO:0003824">
    <property type="term" value="F:catalytic activity"/>
    <property type="evidence" value="ECO:0007669"/>
    <property type="project" value="InterPro"/>
</dbReference>
<dbReference type="InterPro" id="IPR043132">
    <property type="entry name" value="BCAT-like_C"/>
</dbReference>